<dbReference type="eggNOG" id="COG0515">
    <property type="taxonomic scope" value="Bacteria"/>
</dbReference>
<evidence type="ECO:0000313" key="1">
    <source>
        <dbReference type="EMBL" id="AGC78358.1"/>
    </source>
</evidence>
<dbReference type="PANTHER" id="PTHR37841:SF1">
    <property type="entry name" value="DUF3298 DOMAIN-CONTAINING PROTEIN"/>
    <property type="match status" value="1"/>
</dbReference>
<dbReference type="Pfam" id="PF14903">
    <property type="entry name" value="WG_beta_rep"/>
    <property type="match status" value="6"/>
</dbReference>
<organism evidence="1 2">
    <name type="scientific">Nonlabens dokdonensis (strain DSM 17205 / KCTC 12402 / DSW-6)</name>
    <name type="common">Donghaeana dokdonensis</name>
    <dbReference type="NCBI Taxonomy" id="592029"/>
    <lineage>
        <taxon>Bacteria</taxon>
        <taxon>Pseudomonadati</taxon>
        <taxon>Bacteroidota</taxon>
        <taxon>Flavobacteriia</taxon>
        <taxon>Flavobacteriales</taxon>
        <taxon>Flavobacteriaceae</taxon>
        <taxon>Nonlabens</taxon>
    </lineage>
</organism>
<dbReference type="Proteomes" id="UP000011173">
    <property type="component" value="Chromosome"/>
</dbReference>
<dbReference type="PANTHER" id="PTHR37841">
    <property type="entry name" value="GLR2918 PROTEIN"/>
    <property type="match status" value="1"/>
</dbReference>
<dbReference type="KEGG" id="ndo:DDD_3231"/>
<dbReference type="AlphaFoldDB" id="L7WHB5"/>
<sequence length="866" mass="100009">MIAEYFVFAKAELINTKLQNQLSMKSFILILVTLLSYNCYSQDPGLEIEINEMELMEEIGMEEVPLSEMKDKASYFTKGGKYGFVYPEGVFQDPIYDKISFGKETYIVKKGEKYGLTDLKGKEISKIEFDSIGGLYNGFIMKKNGHYGTFTIAGEPILPIQYKKILAFNKQMTFIKNNKNKIQLIFNKSLKIFKEDIEYVELYGNLAIMKSNGNYGVIKEQQVLPFVYDSISYGVSKSPAALRRMRKNKSYIFDQFNLRKNIKELILYKDDKKGIADDMGKIIYPPENDEISMRTSYKYYLVKKGTLNSIYFPISKKKTAFNIQRAYADGVGYVMAVKNGKTGVYDLQGNLIIPFLYDSSSSIRQVSSGLGFKVSKDKKEGIVDKEGNVLVPAIYDEVGSFYDSNFRDYVPVQSNGKTGVVSLDGKLIIPIEYEWIGVENDFFNVMTSKPERKFGIYDRLGELIVPVKYQFIAHTDTRNSSLTVLKSGDKSFNFLNEEKELIFKNIITTYGYVLKEDRLFNPLNSNGISQLYVQNNKGKYGLLNEFTGNLDVAIKYDSIIQKFETVDHTYYSIKKGKKYGLINDANEIILPFKYKDIDLDFISANPINGKGDKFSIVVRKGKKYGAVNLKNEVVIPFQYDYLKRLSYHKLFKAQKNEAYEIIGVNNEPIVKEKFDEIANFEIMETSYYSDKTTYRALTFKDGKMRVITNDGKFISNPVTMELHHGYTTFNELKETLVKALNSPENVLLKEFVDKIAPSQHILFYLKKNIFNDQSLSFTNIDYIKEKYLKELLRFKYSYWKPENGNGYNKSSLNKVNDYTIYNSNIVTNKRYIDHAFGNTKYMEKFLRNSIKVNGYWISTYFMKRGF</sequence>
<dbReference type="EMBL" id="CP001397">
    <property type="protein sequence ID" value="AGC78358.1"/>
    <property type="molecule type" value="Genomic_DNA"/>
</dbReference>
<dbReference type="HOGENOM" id="CLU_330879_0_0_10"/>
<gene>
    <name evidence="1" type="ordered locus">DDD_3231</name>
</gene>
<accession>L7WHB5</accession>
<dbReference type="STRING" id="592029.DDD_3231"/>
<proteinExistence type="predicted"/>
<reference evidence="1 2" key="1">
    <citation type="journal article" date="2013" name="Genome Biol. Evol.">
        <title>Genomic makeup of the marine flavobacterium Nonlabens (Donghaeana) dokdonensis DSW-6 and identification of a novel class of rhodopsins.</title>
        <authorList>
            <person name="Kwon S.K."/>
            <person name="Kim B.K."/>
            <person name="Song J.Y."/>
            <person name="Kwak M.J."/>
            <person name="Lee C.H."/>
            <person name="Yoon J.H."/>
            <person name="Oh T.K."/>
            <person name="Kim J.F."/>
        </authorList>
    </citation>
    <scope>NUCLEOTIDE SEQUENCE [LARGE SCALE GENOMIC DNA]</scope>
    <source>
        <strain evidence="2">DSM 17205 / KCTC 12402 / DSW-6</strain>
    </source>
</reference>
<dbReference type="PATRIC" id="fig|592029.3.peg.3204"/>
<name>L7WHB5_NONDD</name>
<evidence type="ECO:0000313" key="2">
    <source>
        <dbReference type="Proteomes" id="UP000011173"/>
    </source>
</evidence>
<dbReference type="InterPro" id="IPR032774">
    <property type="entry name" value="WG_beta_rep"/>
</dbReference>
<protein>
    <submittedName>
        <fullName evidence="1">KWG</fullName>
    </submittedName>
</protein>